<dbReference type="GO" id="GO:0031047">
    <property type="term" value="P:regulatory ncRNA-mediated gene silencing"/>
    <property type="evidence" value="ECO:0007669"/>
    <property type="project" value="UniProtKB-UniRule"/>
</dbReference>
<evidence type="ECO:0000256" key="2">
    <source>
        <dbReference type="RuleBase" id="RU367083"/>
    </source>
</evidence>
<reference evidence="3" key="1">
    <citation type="submission" date="2014-09" db="EMBL/GenBank/DDBJ databases">
        <authorList>
            <person name="Magalhaes I.L.F."/>
            <person name="Oliveira U."/>
            <person name="Santos F.R."/>
            <person name="Vidigal T.H.D.A."/>
            <person name="Brescovit A.D."/>
            <person name="Santos A.J."/>
        </authorList>
    </citation>
    <scope>NUCLEOTIDE SEQUENCE</scope>
</reference>
<accession>A0A0K8S6Y1</accession>
<dbReference type="InterPro" id="IPR039740">
    <property type="entry name" value="CNOT10"/>
</dbReference>
<dbReference type="EMBL" id="GBRD01016804">
    <property type="protein sequence ID" value="JAG49023.1"/>
    <property type="molecule type" value="Transcribed_RNA"/>
</dbReference>
<comment type="subcellular location">
    <subcellularLocation>
        <location evidence="2">Cytoplasm</location>
    </subcellularLocation>
    <subcellularLocation>
        <location evidence="2">Nucleus</location>
    </subcellularLocation>
</comment>
<dbReference type="PANTHER" id="PTHR12979:SF5">
    <property type="entry name" value="CCR4-NOT TRANSCRIPTION COMPLEX SUBUNIT 10"/>
    <property type="match status" value="1"/>
</dbReference>
<dbReference type="PANTHER" id="PTHR12979">
    <property type="entry name" value="CCR4-NOT TRANSCRIPTION COMPLEX SUBUNIT 10"/>
    <property type="match status" value="1"/>
</dbReference>
<organism evidence="3">
    <name type="scientific">Lygus hesperus</name>
    <name type="common">Western plant bug</name>
    <dbReference type="NCBI Taxonomy" id="30085"/>
    <lineage>
        <taxon>Eukaryota</taxon>
        <taxon>Metazoa</taxon>
        <taxon>Ecdysozoa</taxon>
        <taxon>Arthropoda</taxon>
        <taxon>Hexapoda</taxon>
        <taxon>Insecta</taxon>
        <taxon>Pterygota</taxon>
        <taxon>Neoptera</taxon>
        <taxon>Paraneoptera</taxon>
        <taxon>Hemiptera</taxon>
        <taxon>Heteroptera</taxon>
        <taxon>Panheteroptera</taxon>
        <taxon>Cimicomorpha</taxon>
        <taxon>Miridae</taxon>
        <taxon>Mirini</taxon>
        <taxon>Lygus</taxon>
    </lineage>
</organism>
<dbReference type="GO" id="GO:0005634">
    <property type="term" value="C:nucleus"/>
    <property type="evidence" value="ECO:0007669"/>
    <property type="project" value="UniProtKB-SubCell"/>
</dbReference>
<keyword evidence="2" id="KW-0810">Translation regulation</keyword>
<dbReference type="SUPFAM" id="SSF48452">
    <property type="entry name" value="TPR-like"/>
    <property type="match status" value="1"/>
</dbReference>
<evidence type="ECO:0000313" key="3">
    <source>
        <dbReference type="EMBL" id="JAG49023.1"/>
    </source>
</evidence>
<sequence>MENHMEGPREMIDEQKLIASAKDDYHSGKYNYCKATLNILAAARPNDWKVSLNRIMVDFFGSQDKNIQNLQDQLTSLCTQMNVNILEAEAPEDVEHCILFYNQAIVFFRQKKYNDALTIVNKIFPMVHEMEDNLGRKVCVLLLDLNLYLGDYEQALINLSTIEKQYNILNTIPVLGDDKTSGNGSSPADSLHIQRLKMVLLEYKARIQLAISDYDGCKETIDTLISSGCLNYSTSMIKAKLCVALQKYEDALEVMYLFMQGIDEFVELPLQHKMVFYNNLAIVNHLLTRSHSCSFFMNKALHTFHEGVNKIPNDSDLSKKYFSTSMLLKLMYNRGVSLLFRGEPAKAFDCLLEVSQKMFRSPLLWLRLAECCIRINKPGNEETFNLTDKRKDLVQGICRNKNNSNIILNNKIYHDSSYNSETQSYAVPMPTMDFASICGRNALLLLPKGNSKLRLGVLAINAYIRLSIGDPVLALKHANALLLESSLSPLYKYLGKLYVSEAYLDLNQLEKAIQMLDPTTHKDCDPMGENPGPDFLPNSQSAGQSVLLYNLAVALVIRKELEKASELLKHVWISRGTDGQVPVHVLALALYIELVQGRVDVAKTIIKQNCPQVFY</sequence>
<protein>
    <recommendedName>
        <fullName evidence="2">CCR4-NOT transcription complex subunit 10</fullName>
    </recommendedName>
</protein>
<comment type="function">
    <text evidence="2">Component of the CCR4-NOT complex which is one of the major cellular mRNA deadenylases and is linked to various cellular processes including bulk mRNA degradation, miRNA-mediated repression, translational repression during translational initiation and general transcription regulation.</text>
</comment>
<dbReference type="GO" id="GO:0030014">
    <property type="term" value="C:CCR4-NOT complex"/>
    <property type="evidence" value="ECO:0007669"/>
    <property type="project" value="UniProtKB-UniRule"/>
</dbReference>
<dbReference type="Gene3D" id="1.25.40.10">
    <property type="entry name" value="Tetratricopeptide repeat domain"/>
    <property type="match status" value="1"/>
</dbReference>
<keyword evidence="2" id="KW-0805">Transcription regulation</keyword>
<keyword evidence="2" id="KW-0943">RNA-mediated gene silencing</keyword>
<keyword evidence="2" id="KW-0963">Cytoplasm</keyword>
<proteinExistence type="inferred from homology"/>
<dbReference type="GO" id="GO:0017148">
    <property type="term" value="P:negative regulation of translation"/>
    <property type="evidence" value="ECO:0007669"/>
    <property type="project" value="TreeGrafter"/>
</dbReference>
<keyword evidence="2" id="KW-0804">Transcription</keyword>
<comment type="similarity">
    <text evidence="1 2">Belongs to the CNOT10 family.</text>
</comment>
<evidence type="ECO:0000256" key="1">
    <source>
        <dbReference type="ARBA" id="ARBA00010080"/>
    </source>
</evidence>
<dbReference type="AlphaFoldDB" id="A0A0K8S6Y1"/>
<dbReference type="GO" id="GO:0006402">
    <property type="term" value="P:mRNA catabolic process"/>
    <property type="evidence" value="ECO:0007669"/>
    <property type="project" value="TreeGrafter"/>
</dbReference>
<keyword evidence="2" id="KW-0539">Nucleus</keyword>
<name>A0A0K8S6Y1_LYGHE</name>
<dbReference type="GO" id="GO:0005737">
    <property type="term" value="C:cytoplasm"/>
    <property type="evidence" value="ECO:0007669"/>
    <property type="project" value="UniProtKB-SubCell"/>
</dbReference>
<dbReference type="InterPro" id="IPR011990">
    <property type="entry name" value="TPR-like_helical_dom_sf"/>
</dbReference>